<dbReference type="Proteomes" id="UP000836841">
    <property type="component" value="Chromosome 1"/>
</dbReference>
<name>A0AAU9R9I0_THLAR</name>
<comment type="similarity">
    <text evidence="1">Belongs to the UPF0725 (EMB2204) family.</text>
</comment>
<dbReference type="AlphaFoldDB" id="A0AAU9R9I0"/>
<reference evidence="2 3" key="1">
    <citation type="submission" date="2022-03" db="EMBL/GenBank/DDBJ databases">
        <authorList>
            <person name="Nunn A."/>
            <person name="Chopra R."/>
            <person name="Nunn A."/>
            <person name="Contreras Garrido A."/>
        </authorList>
    </citation>
    <scope>NUCLEOTIDE SEQUENCE [LARGE SCALE GENOMIC DNA]</scope>
</reference>
<organism evidence="2 3">
    <name type="scientific">Thlaspi arvense</name>
    <name type="common">Field penny-cress</name>
    <dbReference type="NCBI Taxonomy" id="13288"/>
    <lineage>
        <taxon>Eukaryota</taxon>
        <taxon>Viridiplantae</taxon>
        <taxon>Streptophyta</taxon>
        <taxon>Embryophyta</taxon>
        <taxon>Tracheophyta</taxon>
        <taxon>Spermatophyta</taxon>
        <taxon>Magnoliopsida</taxon>
        <taxon>eudicotyledons</taxon>
        <taxon>Gunneridae</taxon>
        <taxon>Pentapetalae</taxon>
        <taxon>rosids</taxon>
        <taxon>malvids</taxon>
        <taxon>Brassicales</taxon>
        <taxon>Brassicaceae</taxon>
        <taxon>Thlaspideae</taxon>
        <taxon>Thlaspi</taxon>
    </lineage>
</organism>
<proteinExistence type="inferred from homology"/>
<gene>
    <name evidence="2" type="ORF">TAV2_LOCUS2444</name>
</gene>
<evidence type="ECO:0000256" key="1">
    <source>
        <dbReference type="ARBA" id="ARBA00043961"/>
    </source>
</evidence>
<dbReference type="PANTHER" id="PTHR31260:SF77">
    <property type="entry name" value="(RAPE) HYPOTHETICAL PROTEIN"/>
    <property type="match status" value="1"/>
</dbReference>
<dbReference type="PANTHER" id="PTHR31260">
    <property type="entry name" value="CYSTATIN/MONELLIN SUPERFAMILY PROTEIN"/>
    <property type="match status" value="1"/>
</dbReference>
<dbReference type="InterPro" id="IPR006462">
    <property type="entry name" value="MS5"/>
</dbReference>
<evidence type="ECO:0000313" key="2">
    <source>
        <dbReference type="EMBL" id="CAH2033750.1"/>
    </source>
</evidence>
<dbReference type="EMBL" id="OU466857">
    <property type="protein sequence ID" value="CAH2033750.1"/>
    <property type="molecule type" value="Genomic_DNA"/>
</dbReference>
<sequence>MADGNMTRDEYHTQLRSYWDQVRQSEGFDVGNVVLPPWMNGMFSGLVPYDCGVNDDYPNSDLVKDYGRVGLHRYNLLKGTNFQLSSLIKFNMLSNPVSSYYMTLAAESLDRTGGRSSAEFRVRVDEREFGTLDLACSVARIVGEGCTVTTNKPFVPHFHQGAVGDGIFEGELPDWPSDFSDENRFYVLKESEIWSSEWIRMYMTLVVCGNDRSITNKLGRSKKVLLPLKIVEAVIETKTGDVKKTPSERLNALNAHVYITFTGLEEPRAHGQIFEIGKHLKRKAVIRRVVDKDTQYLSLVGKLFGCTRD</sequence>
<dbReference type="NCBIfam" id="TIGR01572">
    <property type="entry name" value="A_thl_para_3677"/>
    <property type="match status" value="1"/>
</dbReference>
<dbReference type="Pfam" id="PF04776">
    <property type="entry name" value="protein_MS5"/>
    <property type="match status" value="1"/>
</dbReference>
<keyword evidence="3" id="KW-1185">Reference proteome</keyword>
<protein>
    <submittedName>
        <fullName evidence="2">Uncharacterized protein</fullName>
    </submittedName>
</protein>
<accession>A0AAU9R9I0</accession>
<evidence type="ECO:0000313" key="3">
    <source>
        <dbReference type="Proteomes" id="UP000836841"/>
    </source>
</evidence>